<sequence length="87" mass="9409">MTQMRGSVSDRIIQEISRTAATERVELPSLYAVIDPDALEAVVETMSDGEVSFSYAGYEVTVTAEKAIRLEPRPTSETATGIALSND</sequence>
<comment type="caution">
    <text evidence="2">The sequence shown here is derived from an EMBL/GenBank/DDBJ whole genome shotgun (WGS) entry which is preliminary data.</text>
</comment>
<dbReference type="Pfam" id="PF18545">
    <property type="entry name" value="HalOD1"/>
    <property type="match status" value="1"/>
</dbReference>
<reference evidence="2 3" key="1">
    <citation type="submission" date="2021-06" db="EMBL/GenBank/DDBJ databases">
        <title>Halomicroarcula sp. a new haloarchaeum isolated from saline soil.</title>
        <authorList>
            <person name="Duran-Viseras A."/>
            <person name="Sanchez-Porro C."/>
            <person name="Ventosa A."/>
        </authorList>
    </citation>
    <scope>NUCLEOTIDE SEQUENCE [LARGE SCALE GENOMIC DNA]</scope>
    <source>
        <strain evidence="2 3">F27</strain>
    </source>
</reference>
<dbReference type="EMBL" id="RKLT01000030">
    <property type="protein sequence ID" value="MBX0297849.1"/>
    <property type="molecule type" value="Genomic_DNA"/>
</dbReference>
<name>A0AAW4PIP0_9EURY</name>
<gene>
    <name evidence="2" type="ORF">EGH23_23570</name>
</gene>
<dbReference type="Proteomes" id="UP001430455">
    <property type="component" value="Unassembled WGS sequence"/>
</dbReference>
<accession>A0AAW4PIP0</accession>
<feature type="domain" description="Halobacterial output" evidence="1">
    <location>
        <begin position="7"/>
        <end position="72"/>
    </location>
</feature>
<protein>
    <recommendedName>
        <fullName evidence="1">Halobacterial output domain-containing protein</fullName>
    </recommendedName>
</protein>
<evidence type="ECO:0000313" key="3">
    <source>
        <dbReference type="Proteomes" id="UP001430455"/>
    </source>
</evidence>
<organism evidence="2 3">
    <name type="scientific">Haloarcula nitratireducens</name>
    <dbReference type="NCBI Taxonomy" id="2487749"/>
    <lineage>
        <taxon>Archaea</taxon>
        <taxon>Methanobacteriati</taxon>
        <taxon>Methanobacteriota</taxon>
        <taxon>Stenosarchaea group</taxon>
        <taxon>Halobacteria</taxon>
        <taxon>Halobacteriales</taxon>
        <taxon>Haloarculaceae</taxon>
        <taxon>Haloarcula</taxon>
    </lineage>
</organism>
<keyword evidence="3" id="KW-1185">Reference proteome</keyword>
<proteinExistence type="predicted"/>
<evidence type="ECO:0000259" key="1">
    <source>
        <dbReference type="Pfam" id="PF18545"/>
    </source>
</evidence>
<dbReference type="InterPro" id="IPR040624">
    <property type="entry name" value="HalOD1"/>
</dbReference>
<dbReference type="AlphaFoldDB" id="A0AAW4PIP0"/>
<dbReference type="RefSeq" id="WP_220582434.1">
    <property type="nucleotide sequence ID" value="NZ_RKLT01000030.1"/>
</dbReference>
<evidence type="ECO:0000313" key="2">
    <source>
        <dbReference type="EMBL" id="MBX0297849.1"/>
    </source>
</evidence>